<organism evidence="5 6">
    <name type="scientific">Thalassomonas viridans</name>
    <dbReference type="NCBI Taxonomy" id="137584"/>
    <lineage>
        <taxon>Bacteria</taxon>
        <taxon>Pseudomonadati</taxon>
        <taxon>Pseudomonadota</taxon>
        <taxon>Gammaproteobacteria</taxon>
        <taxon>Alteromonadales</taxon>
        <taxon>Colwelliaceae</taxon>
        <taxon>Thalassomonas</taxon>
    </lineage>
</organism>
<dbReference type="CDD" id="cd00130">
    <property type="entry name" value="PAS"/>
    <property type="match status" value="1"/>
</dbReference>
<protein>
    <recommendedName>
        <fullName evidence="1">diguanylate cyclase</fullName>
        <ecNumber evidence="1">2.7.7.65</ecNumber>
    </recommendedName>
</protein>
<dbReference type="PROSITE" id="PS50112">
    <property type="entry name" value="PAS"/>
    <property type="match status" value="1"/>
</dbReference>
<dbReference type="InterPro" id="IPR029787">
    <property type="entry name" value="Nucleotide_cyclase"/>
</dbReference>
<feature type="domain" description="PAS" evidence="3">
    <location>
        <begin position="10"/>
        <end position="63"/>
    </location>
</feature>
<accession>A0AAE9Z861</accession>
<name>A0AAE9Z861_9GAMM</name>
<dbReference type="SUPFAM" id="SSF55785">
    <property type="entry name" value="PYP-like sensor domain (PAS domain)"/>
    <property type="match status" value="1"/>
</dbReference>
<dbReference type="PROSITE" id="PS50887">
    <property type="entry name" value="GGDEF"/>
    <property type="match status" value="1"/>
</dbReference>
<dbReference type="InterPro" id="IPR013767">
    <property type="entry name" value="PAS_fold"/>
</dbReference>
<dbReference type="EC" id="2.7.7.65" evidence="1"/>
<evidence type="ECO:0000259" key="4">
    <source>
        <dbReference type="PROSITE" id="PS50887"/>
    </source>
</evidence>
<dbReference type="GO" id="GO:0006355">
    <property type="term" value="P:regulation of DNA-templated transcription"/>
    <property type="evidence" value="ECO:0007669"/>
    <property type="project" value="InterPro"/>
</dbReference>
<dbReference type="KEGG" id="tvd:SG34_008145"/>
<dbReference type="Pfam" id="PF00990">
    <property type="entry name" value="GGDEF"/>
    <property type="match status" value="1"/>
</dbReference>
<dbReference type="Proteomes" id="UP000032352">
    <property type="component" value="Chromosome"/>
</dbReference>
<dbReference type="InterPro" id="IPR050469">
    <property type="entry name" value="Diguanylate_Cyclase"/>
</dbReference>
<sequence length="316" mass="35696">MSLETSQLNELHWLMEMLHNIDVGLVVLDRDYHIQIWNGFMENHSGLLPREVKGKSLFELFDEIPQDWFKRKAESVFLLKNKAFTIWEQRPYLFKFLNYRPITGTADYMYQNSTFIPLLSATGEVTHLCLIIYDVTDNAVSKQDLERVNAELAVLSQTDALSGLVNHDHWQHCLQAEYKRWSRSQKPSSVLMLSIDNFKKINDSHGFSAGDEVIRHLSGLIREHTAEGDICGRYGGDDFALLLTGSDAARGKALAEQLRKAVSGAIIGYKNTDLAYSISLGLVEINKDIQNSYTWAELALNAMLAAKKAGGNRLQA</sequence>
<dbReference type="GO" id="GO:0043709">
    <property type="term" value="P:cell adhesion involved in single-species biofilm formation"/>
    <property type="evidence" value="ECO:0007669"/>
    <property type="project" value="TreeGrafter"/>
</dbReference>
<evidence type="ECO:0000313" key="5">
    <source>
        <dbReference type="EMBL" id="WDE06857.1"/>
    </source>
</evidence>
<dbReference type="Pfam" id="PF00989">
    <property type="entry name" value="PAS"/>
    <property type="match status" value="1"/>
</dbReference>
<evidence type="ECO:0000256" key="2">
    <source>
        <dbReference type="ARBA" id="ARBA00034247"/>
    </source>
</evidence>
<dbReference type="EMBL" id="CP059733">
    <property type="protein sequence ID" value="WDE06857.1"/>
    <property type="molecule type" value="Genomic_DNA"/>
</dbReference>
<dbReference type="PANTHER" id="PTHR45138">
    <property type="entry name" value="REGULATORY COMPONENTS OF SENSORY TRANSDUCTION SYSTEM"/>
    <property type="match status" value="1"/>
</dbReference>
<dbReference type="SMART" id="SM00091">
    <property type="entry name" value="PAS"/>
    <property type="match status" value="1"/>
</dbReference>
<feature type="domain" description="GGDEF" evidence="4">
    <location>
        <begin position="186"/>
        <end position="316"/>
    </location>
</feature>
<evidence type="ECO:0000256" key="1">
    <source>
        <dbReference type="ARBA" id="ARBA00012528"/>
    </source>
</evidence>
<comment type="catalytic activity">
    <reaction evidence="2">
        <text>2 GTP = 3',3'-c-di-GMP + 2 diphosphate</text>
        <dbReference type="Rhea" id="RHEA:24898"/>
        <dbReference type="ChEBI" id="CHEBI:33019"/>
        <dbReference type="ChEBI" id="CHEBI:37565"/>
        <dbReference type="ChEBI" id="CHEBI:58805"/>
        <dbReference type="EC" id="2.7.7.65"/>
    </reaction>
</comment>
<dbReference type="AlphaFoldDB" id="A0AAE9Z861"/>
<keyword evidence="6" id="KW-1185">Reference proteome</keyword>
<dbReference type="GO" id="GO:1902201">
    <property type="term" value="P:negative regulation of bacterial-type flagellum-dependent cell motility"/>
    <property type="evidence" value="ECO:0007669"/>
    <property type="project" value="TreeGrafter"/>
</dbReference>
<dbReference type="GO" id="GO:0005886">
    <property type="term" value="C:plasma membrane"/>
    <property type="evidence" value="ECO:0007669"/>
    <property type="project" value="TreeGrafter"/>
</dbReference>
<dbReference type="NCBIfam" id="TIGR00254">
    <property type="entry name" value="GGDEF"/>
    <property type="match status" value="1"/>
</dbReference>
<dbReference type="GO" id="GO:0052621">
    <property type="term" value="F:diguanylate cyclase activity"/>
    <property type="evidence" value="ECO:0007669"/>
    <property type="project" value="UniProtKB-EC"/>
</dbReference>
<dbReference type="CDD" id="cd01949">
    <property type="entry name" value="GGDEF"/>
    <property type="match status" value="1"/>
</dbReference>
<dbReference type="SUPFAM" id="SSF55073">
    <property type="entry name" value="Nucleotide cyclase"/>
    <property type="match status" value="1"/>
</dbReference>
<dbReference type="PANTHER" id="PTHR45138:SF9">
    <property type="entry name" value="DIGUANYLATE CYCLASE DGCM-RELATED"/>
    <property type="match status" value="1"/>
</dbReference>
<evidence type="ECO:0000313" key="6">
    <source>
        <dbReference type="Proteomes" id="UP000032352"/>
    </source>
</evidence>
<dbReference type="InterPro" id="IPR043128">
    <property type="entry name" value="Rev_trsase/Diguanyl_cyclase"/>
</dbReference>
<dbReference type="InterPro" id="IPR000160">
    <property type="entry name" value="GGDEF_dom"/>
</dbReference>
<dbReference type="InterPro" id="IPR035965">
    <property type="entry name" value="PAS-like_dom_sf"/>
</dbReference>
<dbReference type="Gene3D" id="3.30.70.270">
    <property type="match status" value="1"/>
</dbReference>
<evidence type="ECO:0000259" key="3">
    <source>
        <dbReference type="PROSITE" id="PS50112"/>
    </source>
</evidence>
<dbReference type="InterPro" id="IPR000014">
    <property type="entry name" value="PAS"/>
</dbReference>
<reference evidence="5 6" key="1">
    <citation type="journal article" date="2015" name="Genome Announc.">
        <title>Draft Genome Sequences of Marine Isolates of Thalassomonas viridans and Thalassomonas actiniarum.</title>
        <authorList>
            <person name="Olonade I."/>
            <person name="van Zyl L.J."/>
            <person name="Trindade M."/>
        </authorList>
    </citation>
    <scope>NUCLEOTIDE SEQUENCE [LARGE SCALE GENOMIC DNA]</scope>
    <source>
        <strain evidence="5 6">XOM25</strain>
    </source>
</reference>
<proteinExistence type="predicted"/>
<dbReference type="Gene3D" id="3.30.450.20">
    <property type="entry name" value="PAS domain"/>
    <property type="match status" value="1"/>
</dbReference>
<dbReference type="RefSeq" id="WP_044842098.1">
    <property type="nucleotide sequence ID" value="NZ_CP059733.1"/>
</dbReference>
<reference evidence="5 6" key="2">
    <citation type="journal article" date="2022" name="Mar. Drugs">
        <title>Bioassay-Guided Fractionation Leads to the Detection of Cholic Acid Generated by the Rare Thalassomonas sp.</title>
        <authorList>
            <person name="Pheiffer F."/>
            <person name="Schneider Y.K."/>
            <person name="Hansen E.H."/>
            <person name="Andersen J.H."/>
            <person name="Isaksson J."/>
            <person name="Busche T."/>
            <person name="R C."/>
            <person name="Kalinowski J."/>
            <person name="Zyl L.V."/>
            <person name="Trindade M."/>
        </authorList>
    </citation>
    <scope>NUCLEOTIDE SEQUENCE [LARGE SCALE GENOMIC DNA]</scope>
    <source>
        <strain evidence="5 6">XOM25</strain>
    </source>
</reference>
<dbReference type="SMART" id="SM00267">
    <property type="entry name" value="GGDEF"/>
    <property type="match status" value="1"/>
</dbReference>
<gene>
    <name evidence="5" type="ORF">SG34_008145</name>
</gene>